<dbReference type="PANTHER" id="PTHR37944">
    <property type="entry name" value="PORIN B"/>
    <property type="match status" value="1"/>
</dbReference>
<evidence type="ECO:0000313" key="3">
    <source>
        <dbReference type="EMBL" id="QLJ11863.1"/>
    </source>
</evidence>
<name>A0A7D5ZZP1_PSEPU</name>
<reference evidence="3 4" key="1">
    <citation type="journal article" date="2009" name="Mikrobiologiia">
        <title>[Phenanthren biodegradation and interaction of Pseudomonas putida BS3701 and Burkholderia sp.BS3702 in plant rhizosphere].</title>
        <authorList>
            <person name="Ovchinnikova A.A."/>
            <person name="Vetrova A.A."/>
            <person name="Filonov A.E."/>
            <person name="Boronin A.M."/>
        </authorList>
    </citation>
    <scope>NUCLEOTIDE SEQUENCE [LARGE SCALE GENOMIC DNA]</scope>
    <source>
        <strain evidence="3 4">BS3701</strain>
    </source>
</reference>
<feature type="chain" id="PRO_5028502221" evidence="2">
    <location>
        <begin position="28"/>
        <end position="449"/>
    </location>
</feature>
<comment type="similarity">
    <text evidence="1 2">Belongs to the OprB family.</text>
</comment>
<dbReference type="GO" id="GO:0015288">
    <property type="term" value="F:porin activity"/>
    <property type="evidence" value="ECO:0007669"/>
    <property type="project" value="InterPro"/>
</dbReference>
<protein>
    <submittedName>
        <fullName evidence="3">Carbohydrate porin</fullName>
    </submittedName>
</protein>
<organism evidence="3 4">
    <name type="scientific">Pseudomonas putida</name>
    <name type="common">Arthrobacter siderocapsulatus</name>
    <dbReference type="NCBI Taxonomy" id="303"/>
    <lineage>
        <taxon>Bacteria</taxon>
        <taxon>Pseudomonadati</taxon>
        <taxon>Pseudomonadota</taxon>
        <taxon>Gammaproteobacteria</taxon>
        <taxon>Pseudomonadales</taxon>
        <taxon>Pseudomonadaceae</taxon>
        <taxon>Pseudomonas</taxon>
    </lineage>
</organism>
<dbReference type="PANTHER" id="PTHR37944:SF1">
    <property type="entry name" value="PORIN B"/>
    <property type="match status" value="1"/>
</dbReference>
<dbReference type="Pfam" id="PF04966">
    <property type="entry name" value="OprB"/>
    <property type="match status" value="1"/>
</dbReference>
<dbReference type="RefSeq" id="WP_180688107.1">
    <property type="nucleotide sequence ID" value="NZ_CP059052.1"/>
</dbReference>
<evidence type="ECO:0000256" key="2">
    <source>
        <dbReference type="RuleBase" id="RU363072"/>
    </source>
</evidence>
<dbReference type="InterPro" id="IPR038673">
    <property type="entry name" value="OprB_sf"/>
</dbReference>
<dbReference type="InterPro" id="IPR052932">
    <property type="entry name" value="OprB_Porin"/>
</dbReference>
<sequence length="449" mass="50497">MRFSAPEIKCASTAFALFLSVPATCIAETTSTSMPWMLGTWGGLRDELHQKGIDFDLNYRSDSAYNAHGGYDKDKKLAYADQYMFSVSADLDKLLGASSSKFVMTLIDRNGEELAKERLTDPRSGSLTQTQNVYGRGSVTRLSQLYLETRLGKPNSYFRMGRFGPEEFGQFDCDFQNLIFCGNSGGNWHGDDWYNFPIGQWATAVKYQFLDDVAVQAGVFEQNPTLLENDNAFKVSTRGAEGALIPAEVIWTPKRALFGQPAEFRLGAFYNTTDADDLRYNADGHEHAFEPDTRYQSHRGRKGWWYVARQTVGHVGGDQHRKIEVFSEGFWNDRDTGFVARHYNIGLIINGPFVSRPDDSIGVAIGGLSVASNVTAHQRHVNIYNQVTRYDDPRFTPVQTDEYSSEIYYGVKITDWLTVRPNVQYIVHPGAVDEVDNAFLLGLMVRASF</sequence>
<accession>A0A7D5ZZP1</accession>
<keyword evidence="2" id="KW-0732">Signal</keyword>
<dbReference type="Gene3D" id="2.40.160.180">
    <property type="entry name" value="Carbohydrate-selective porin OprB"/>
    <property type="match status" value="1"/>
</dbReference>
<dbReference type="Proteomes" id="UP000510934">
    <property type="component" value="Chromosome"/>
</dbReference>
<evidence type="ECO:0000256" key="1">
    <source>
        <dbReference type="ARBA" id="ARBA00008769"/>
    </source>
</evidence>
<proteinExistence type="inferred from homology"/>
<dbReference type="AlphaFoldDB" id="A0A7D5ZZP1"/>
<feature type="signal peptide" evidence="2">
    <location>
        <begin position="1"/>
        <end position="27"/>
    </location>
</feature>
<evidence type="ECO:0000313" key="4">
    <source>
        <dbReference type="Proteomes" id="UP000510934"/>
    </source>
</evidence>
<dbReference type="GO" id="GO:0008643">
    <property type="term" value="P:carbohydrate transport"/>
    <property type="evidence" value="ECO:0007669"/>
    <property type="project" value="InterPro"/>
</dbReference>
<dbReference type="InterPro" id="IPR007049">
    <property type="entry name" value="Carb-sel_porin_OprB"/>
</dbReference>
<dbReference type="GO" id="GO:0016020">
    <property type="term" value="C:membrane"/>
    <property type="evidence" value="ECO:0007669"/>
    <property type="project" value="InterPro"/>
</dbReference>
<dbReference type="EMBL" id="CP059052">
    <property type="protein sequence ID" value="QLJ11863.1"/>
    <property type="molecule type" value="Genomic_DNA"/>
</dbReference>
<gene>
    <name evidence="3" type="ORF">H0H12_15405</name>
</gene>